<evidence type="ECO:0000256" key="1">
    <source>
        <dbReference type="ARBA" id="ARBA00007594"/>
    </source>
</evidence>
<dbReference type="InterPro" id="IPR036919">
    <property type="entry name" value="Ribo_uL30_ferredoxin-like_sf"/>
</dbReference>
<accession>A0ABY7M2Z7</accession>
<dbReference type="NCBIfam" id="TIGR01308">
    <property type="entry name" value="rpmD_bact"/>
    <property type="match status" value="1"/>
</dbReference>
<sequence length="65" mass="7512">MNKLKITLKKSLIGINRNQIRNVYSLGLKKINQEIFAEDNGIIRGILKKINHLVLIEKIVISERD</sequence>
<proteinExistence type="inferred from homology"/>
<dbReference type="EMBL" id="CP115156">
    <property type="protein sequence ID" value="WBL31250.1"/>
    <property type="molecule type" value="Genomic_DNA"/>
</dbReference>
<protein>
    <recommendedName>
        <fullName evidence="5">50S ribosomal protein L30</fullName>
    </recommendedName>
</protein>
<dbReference type="SUPFAM" id="SSF55129">
    <property type="entry name" value="Ribosomal protein L30p/L7e"/>
    <property type="match status" value="1"/>
</dbReference>
<dbReference type="PIRSF" id="PIRSF002211">
    <property type="entry name" value="Ribosomal_L30_bac-type"/>
    <property type="match status" value="1"/>
</dbReference>
<dbReference type="InterPro" id="IPR005996">
    <property type="entry name" value="Ribosomal_uL30_bac-type"/>
</dbReference>
<dbReference type="HAMAP" id="MF_01371_B">
    <property type="entry name" value="Ribosomal_uL30_B"/>
    <property type="match status" value="1"/>
</dbReference>
<evidence type="ECO:0000256" key="4">
    <source>
        <dbReference type="ARBA" id="ARBA00023274"/>
    </source>
</evidence>
<comment type="subunit">
    <text evidence="2">Part of the 50S ribosomal subunit.</text>
</comment>
<reference evidence="7" key="1">
    <citation type="submission" date="2022-12" db="EMBL/GenBank/DDBJ databases">
        <title>Genomic Characterization of Candidatus Phytoplasma sacchari in China.</title>
        <authorList>
            <person name="Zhang R.-Y."/>
        </authorList>
    </citation>
    <scope>NUCLEOTIDE SEQUENCE [LARGE SCALE GENOMIC DNA]</scope>
    <source>
        <strain evidence="7">SCWL1</strain>
    </source>
</reference>
<name>A0ABY7M2Z7_9MOLU</name>
<evidence type="ECO:0000256" key="5">
    <source>
        <dbReference type="ARBA" id="ARBA00035492"/>
    </source>
</evidence>
<keyword evidence="8" id="KW-1185">Reference proteome</keyword>
<evidence type="ECO:0000259" key="6">
    <source>
        <dbReference type="Pfam" id="PF00327"/>
    </source>
</evidence>
<gene>
    <name evidence="7" type="primary">rpmD</name>
    <name evidence="7" type="ORF">O7R10_01380</name>
</gene>
<dbReference type="Proteomes" id="UP001210120">
    <property type="component" value="Chromosome"/>
</dbReference>
<dbReference type="Gene3D" id="3.30.1390.20">
    <property type="entry name" value="Ribosomal protein L30, ferredoxin-like fold domain"/>
    <property type="match status" value="1"/>
</dbReference>
<keyword evidence="4" id="KW-0687">Ribonucleoprotein</keyword>
<dbReference type="InterPro" id="IPR016082">
    <property type="entry name" value="Ribosomal_uL30_ferredoxin-like"/>
</dbReference>
<dbReference type="GO" id="GO:0005840">
    <property type="term" value="C:ribosome"/>
    <property type="evidence" value="ECO:0007669"/>
    <property type="project" value="UniProtKB-KW"/>
</dbReference>
<evidence type="ECO:0000256" key="2">
    <source>
        <dbReference type="ARBA" id="ARBA00011838"/>
    </source>
</evidence>
<dbReference type="CDD" id="cd01658">
    <property type="entry name" value="Ribosomal_L30"/>
    <property type="match status" value="1"/>
</dbReference>
<evidence type="ECO:0000256" key="3">
    <source>
        <dbReference type="ARBA" id="ARBA00022980"/>
    </source>
</evidence>
<evidence type="ECO:0000313" key="8">
    <source>
        <dbReference type="Proteomes" id="UP001210120"/>
    </source>
</evidence>
<organism evidence="7 8">
    <name type="scientific">Candidatus Phytoplasma sacchari</name>
    <dbReference type="NCBI Taxonomy" id="2609813"/>
    <lineage>
        <taxon>Bacteria</taxon>
        <taxon>Bacillati</taxon>
        <taxon>Mycoplasmatota</taxon>
        <taxon>Mollicutes</taxon>
        <taxon>Acholeplasmatales</taxon>
        <taxon>Acholeplasmataceae</taxon>
        <taxon>Candidatus Phytoplasma</taxon>
        <taxon>16SrXI (Rice yellow dwarf group)</taxon>
    </lineage>
</organism>
<comment type="similarity">
    <text evidence="1">Belongs to the universal ribosomal protein uL30 family.</text>
</comment>
<keyword evidence="3 7" id="KW-0689">Ribosomal protein</keyword>
<feature type="domain" description="Large ribosomal subunit protein uL30-like ferredoxin-like fold" evidence="6">
    <location>
        <begin position="4"/>
        <end position="54"/>
    </location>
</feature>
<evidence type="ECO:0000313" key="7">
    <source>
        <dbReference type="EMBL" id="WBL31250.1"/>
    </source>
</evidence>
<dbReference type="Pfam" id="PF00327">
    <property type="entry name" value="Ribosomal_L30"/>
    <property type="match status" value="1"/>
</dbReference>